<dbReference type="PROSITE" id="PS51257">
    <property type="entry name" value="PROKAR_LIPOPROTEIN"/>
    <property type="match status" value="1"/>
</dbReference>
<reference evidence="6 7" key="1">
    <citation type="submission" date="2022-11" db="EMBL/GenBank/DDBJ databases">
        <title>Minimal conservation of predation-associated metabolite biosynthetic gene clusters underscores biosynthetic potential of Myxococcota including descriptions for ten novel species: Archangium lansinium sp. nov., Myxococcus landrumus sp. nov., Nannocystis bai.</title>
        <authorList>
            <person name="Ahearne A."/>
            <person name="Stevens C."/>
            <person name="Phillips K."/>
        </authorList>
    </citation>
    <scope>NUCLEOTIDE SEQUENCE [LARGE SCALE GENOMIC DNA]</scope>
    <source>
        <strain evidence="6 7">MIWBW</strain>
    </source>
</reference>
<evidence type="ECO:0000313" key="7">
    <source>
        <dbReference type="Proteomes" id="UP001207654"/>
    </source>
</evidence>
<dbReference type="RefSeq" id="WP_267532503.1">
    <property type="nucleotide sequence ID" value="NZ_JAPNKA010000001.1"/>
</dbReference>
<evidence type="ECO:0000256" key="5">
    <source>
        <dbReference type="SAM" id="SignalP"/>
    </source>
</evidence>
<evidence type="ECO:0008006" key="8">
    <source>
        <dbReference type="Google" id="ProtNLM"/>
    </source>
</evidence>
<keyword evidence="1" id="KW-0378">Hydrolase</keyword>
<name>A0ABT3ZVS1_9BACT</name>
<dbReference type="PANTHER" id="PTHR10272">
    <property type="entry name" value="PLATELET-ACTIVATING FACTOR ACETYLHYDROLASE"/>
    <property type="match status" value="1"/>
</dbReference>
<gene>
    <name evidence="6" type="ORF">OV287_03300</name>
</gene>
<dbReference type="PANTHER" id="PTHR10272:SF0">
    <property type="entry name" value="PLATELET-ACTIVATING FACTOR ACETYLHYDROLASE"/>
    <property type="match status" value="1"/>
</dbReference>
<feature type="chain" id="PRO_5045839917" description="Alpha/beta hydrolase family protein" evidence="5">
    <location>
        <begin position="20"/>
        <end position="513"/>
    </location>
</feature>
<evidence type="ECO:0000256" key="2">
    <source>
        <dbReference type="ARBA" id="ARBA00022963"/>
    </source>
</evidence>
<comment type="caution">
    <text evidence="6">The sequence shown here is derived from an EMBL/GenBank/DDBJ whole genome shotgun (WGS) entry which is preliminary data.</text>
</comment>
<dbReference type="Gene3D" id="3.40.50.1820">
    <property type="entry name" value="alpha/beta hydrolase"/>
    <property type="match status" value="1"/>
</dbReference>
<evidence type="ECO:0000256" key="4">
    <source>
        <dbReference type="SAM" id="MobiDB-lite"/>
    </source>
</evidence>
<dbReference type="EMBL" id="JAPNKA010000001">
    <property type="protein sequence ID" value="MCY1073499.1"/>
    <property type="molecule type" value="Genomic_DNA"/>
</dbReference>
<organism evidence="6 7">
    <name type="scientific">Archangium lansingense</name>
    <dbReference type="NCBI Taxonomy" id="2995310"/>
    <lineage>
        <taxon>Bacteria</taxon>
        <taxon>Pseudomonadati</taxon>
        <taxon>Myxococcota</taxon>
        <taxon>Myxococcia</taxon>
        <taxon>Myxococcales</taxon>
        <taxon>Cystobacterineae</taxon>
        <taxon>Archangiaceae</taxon>
        <taxon>Archangium</taxon>
    </lineage>
</organism>
<protein>
    <recommendedName>
        <fullName evidence="8">Alpha/beta hydrolase family protein</fullName>
    </recommendedName>
</protein>
<evidence type="ECO:0000313" key="6">
    <source>
        <dbReference type="EMBL" id="MCY1073499.1"/>
    </source>
</evidence>
<dbReference type="Pfam" id="PF03403">
    <property type="entry name" value="PAF-AH_p_II"/>
    <property type="match status" value="1"/>
</dbReference>
<feature type="signal peptide" evidence="5">
    <location>
        <begin position="1"/>
        <end position="19"/>
    </location>
</feature>
<keyword evidence="3" id="KW-0443">Lipid metabolism</keyword>
<sequence length="513" mass="54664">MSPKPSHSLAALTALTVLAAGCGKEPLPPLPPEACTGTTALDVLPGAYPNVVELSGTGSLEVAVLGEATLDVRTLDPATATLSDPDGSAPDVSAELELREQDVNGDGQVDAVLRFPLASLRDKGVLHEKVSRLKLDAKTRAGAQVSGCDRAQASGHLLTRLPAPTGPYAVGTTAFSWVDTSREETFTHASKDKRELMMRLWYPAASTPHAQPAPYFLVRREGIAQLQQDGLTLPPGMLDFVHTHSVTDAPLAAGERFPIILFSPGAGFSPTFYASVLEELASHGYVVVATSHTYTNGPVIFPDGRYAPNTQDPSGLFGTPYFDVLVTDLRFILSQVRALDAGDAQGRFAGRLDLERVGVFGHSIGGAASTIVCQKEPSVRACSNLDGTFQGSWDKGIAQPLLLVHTQEHDDGTHRAFIKDRHAPVYEVSVSQAGHLTFSDLPLLLELMKTYNSKVNSETFDTGTLEPAERTASITRAWVLAFADEHVKGSGESPLLHGGAGNDPEVTLKVHPR</sequence>
<proteinExistence type="predicted"/>
<keyword evidence="5" id="KW-0732">Signal</keyword>
<keyword evidence="7" id="KW-1185">Reference proteome</keyword>
<dbReference type="Proteomes" id="UP001207654">
    <property type="component" value="Unassembled WGS sequence"/>
</dbReference>
<evidence type="ECO:0000256" key="3">
    <source>
        <dbReference type="ARBA" id="ARBA00023098"/>
    </source>
</evidence>
<accession>A0ABT3ZVS1</accession>
<evidence type="ECO:0000256" key="1">
    <source>
        <dbReference type="ARBA" id="ARBA00022801"/>
    </source>
</evidence>
<dbReference type="InterPro" id="IPR029058">
    <property type="entry name" value="AB_hydrolase_fold"/>
</dbReference>
<keyword evidence="2" id="KW-0442">Lipid degradation</keyword>
<feature type="region of interest" description="Disordered" evidence="4">
    <location>
        <begin position="491"/>
        <end position="513"/>
    </location>
</feature>
<dbReference type="SUPFAM" id="SSF53474">
    <property type="entry name" value="alpha/beta-Hydrolases"/>
    <property type="match status" value="1"/>
</dbReference>